<keyword evidence="1" id="KW-0732">Signal</keyword>
<dbReference type="Proteomes" id="UP001491552">
    <property type="component" value="Unassembled WGS sequence"/>
</dbReference>
<evidence type="ECO:0000313" key="2">
    <source>
        <dbReference type="EMBL" id="MEQ2512158.1"/>
    </source>
</evidence>
<keyword evidence="3" id="KW-1185">Reference proteome</keyword>
<dbReference type="InterPro" id="IPR010466">
    <property type="entry name" value="DUF1058"/>
</dbReference>
<comment type="caution">
    <text evidence="2">The sequence shown here is derived from an EMBL/GenBank/DDBJ whole genome shotgun (WGS) entry which is preliminary data.</text>
</comment>
<dbReference type="Pfam" id="PF06347">
    <property type="entry name" value="SH3_4"/>
    <property type="match status" value="1"/>
</dbReference>
<evidence type="ECO:0000313" key="3">
    <source>
        <dbReference type="Proteomes" id="UP001491552"/>
    </source>
</evidence>
<feature type="signal peptide" evidence="1">
    <location>
        <begin position="1"/>
        <end position="28"/>
    </location>
</feature>
<organism evidence="2 3">
    <name type="scientific">Faecousia intestinalis</name>
    <dbReference type="NCBI Taxonomy" id="3133167"/>
    <lineage>
        <taxon>Bacteria</taxon>
        <taxon>Bacillati</taxon>
        <taxon>Bacillota</taxon>
        <taxon>Clostridia</taxon>
        <taxon>Eubacteriales</taxon>
        <taxon>Oscillospiraceae</taxon>
        <taxon>Faecousia</taxon>
    </lineage>
</organism>
<dbReference type="Gene3D" id="2.30.30.40">
    <property type="entry name" value="SH3 Domains"/>
    <property type="match status" value="1"/>
</dbReference>
<evidence type="ECO:0000256" key="1">
    <source>
        <dbReference type="SAM" id="SignalP"/>
    </source>
</evidence>
<proteinExistence type="predicted"/>
<name>A0ABV1G9Q6_9FIRM</name>
<accession>A0ABV1G9Q6</accession>
<protein>
    <submittedName>
        <fullName evidence="2">SH3 domain-containing protein</fullName>
    </submittedName>
</protein>
<dbReference type="EMBL" id="JBBMFF010000261">
    <property type="protein sequence ID" value="MEQ2512158.1"/>
    <property type="molecule type" value="Genomic_DNA"/>
</dbReference>
<sequence>MKKVTILRLTSILLILTLMIGMIPAASASNEVHYTAYTGNSSSIVDALRSLGIDPSYQNRERIAAANGIPGYTGTASQNTEMLEKLRAGILIDPNGKSKISYNQDVPDSPYYPACEENFTSIVDALNSIGVDASFNFRCKIAEANGIEDYAGSAEQNLYMLDLLKSNRLCRPEAGVLSSVTDHSDTALTLTGNVGDLSSASVLLDVKKSNAPIRSGAGSKYAVIARCSDAAVLASSGSCRNGSFRKWYKVDLDGETGYIYSGNVSVHKHNEQELHINGVIYGVCNCGMVTAKASNGKSIGEATKVMGSLTLALPLAAADGPLPIGDIAFAVIAVIALCVANDYPIPETAEISAAVTEADFVDYLRGRAKNTCSDSSFRRVSRFPGGLKYLDNYCMDRAEAFLYVQLTGCDVYTANEDEALLLAAMYGAAIMERDKARPSKDITTYFYHYHLGTDRTNKAHVFFGLNDAGVGPTW</sequence>
<feature type="chain" id="PRO_5045099431" evidence="1">
    <location>
        <begin position="29"/>
        <end position="474"/>
    </location>
</feature>
<dbReference type="RefSeq" id="WP_349136846.1">
    <property type="nucleotide sequence ID" value="NZ_JBBMFF010000261.1"/>
</dbReference>
<gene>
    <name evidence="2" type="ORF">WMO66_13055</name>
</gene>
<dbReference type="SUPFAM" id="SSF158634">
    <property type="entry name" value="RPA2825-like"/>
    <property type="match status" value="2"/>
</dbReference>
<reference evidence="2 3" key="1">
    <citation type="submission" date="2024-03" db="EMBL/GenBank/DDBJ databases">
        <title>Human intestinal bacterial collection.</title>
        <authorList>
            <person name="Pauvert C."/>
            <person name="Hitch T.C.A."/>
            <person name="Clavel T."/>
        </authorList>
    </citation>
    <scope>NUCLEOTIDE SEQUENCE [LARGE SCALE GENOMIC DNA]</scope>
    <source>
        <strain evidence="2 3">CLA-AA-H192</strain>
    </source>
</reference>